<evidence type="ECO:0000256" key="3">
    <source>
        <dbReference type="ARBA" id="ARBA00016090"/>
    </source>
</evidence>
<evidence type="ECO:0000259" key="10">
    <source>
        <dbReference type="PROSITE" id="PS51464"/>
    </source>
</evidence>
<dbReference type="Proteomes" id="UP001597480">
    <property type="component" value="Unassembled WGS sequence"/>
</dbReference>
<dbReference type="SUPFAM" id="SSF56235">
    <property type="entry name" value="N-terminal nucleophile aminohydrolases (Ntn hydrolases)"/>
    <property type="match status" value="1"/>
</dbReference>
<dbReference type="HAMAP" id="MF_00164">
    <property type="entry name" value="GlmS"/>
    <property type="match status" value="1"/>
</dbReference>
<evidence type="ECO:0000256" key="5">
    <source>
        <dbReference type="ARBA" id="ARBA00022679"/>
    </source>
</evidence>
<dbReference type="Gene3D" id="3.40.50.10490">
    <property type="entry name" value="Glucose-6-phosphate isomerase like protein, domain 1"/>
    <property type="match status" value="2"/>
</dbReference>
<keyword evidence="8" id="KW-0963">Cytoplasm</keyword>
<dbReference type="InterPro" id="IPR001347">
    <property type="entry name" value="SIS_dom"/>
</dbReference>
<dbReference type="GO" id="GO:0004360">
    <property type="term" value="F:glutamine-fructose-6-phosphate transaminase (isomerizing) activity"/>
    <property type="evidence" value="ECO:0007669"/>
    <property type="project" value="UniProtKB-EC"/>
</dbReference>
<keyword evidence="12" id="KW-1185">Reference proteome</keyword>
<comment type="catalytic activity">
    <reaction evidence="1 8">
        <text>D-fructose 6-phosphate + L-glutamine = D-glucosamine 6-phosphate + L-glutamate</text>
        <dbReference type="Rhea" id="RHEA:13237"/>
        <dbReference type="ChEBI" id="CHEBI:29985"/>
        <dbReference type="ChEBI" id="CHEBI:58359"/>
        <dbReference type="ChEBI" id="CHEBI:58725"/>
        <dbReference type="ChEBI" id="CHEBI:61527"/>
        <dbReference type="EC" id="2.6.1.16"/>
    </reaction>
</comment>
<dbReference type="InterPro" id="IPR035466">
    <property type="entry name" value="GlmS/AgaS_SIS"/>
</dbReference>
<keyword evidence="7" id="KW-0315">Glutamine amidotransferase</keyword>
<comment type="function">
    <text evidence="8">Catalyzes the first step in hexosamine metabolism, converting fructose-6P into glucosamine-6P using glutamine as a nitrogen source.</text>
</comment>
<evidence type="ECO:0000256" key="7">
    <source>
        <dbReference type="ARBA" id="ARBA00022962"/>
    </source>
</evidence>
<dbReference type="Pfam" id="PF13522">
    <property type="entry name" value="GATase_6"/>
    <property type="match status" value="1"/>
</dbReference>
<dbReference type="CDD" id="cd05009">
    <property type="entry name" value="SIS_GlmS_GlmD_2"/>
    <property type="match status" value="1"/>
</dbReference>
<dbReference type="NCBIfam" id="TIGR01135">
    <property type="entry name" value="glmS"/>
    <property type="match status" value="1"/>
</dbReference>
<dbReference type="InterPro" id="IPR005855">
    <property type="entry name" value="GFAT"/>
</dbReference>
<dbReference type="InterPro" id="IPR047084">
    <property type="entry name" value="GFAT_N"/>
</dbReference>
<comment type="subcellular location">
    <subcellularLocation>
        <location evidence="8">Cytoplasm</location>
    </subcellularLocation>
</comment>
<feature type="domain" description="Glutamine amidotransferase type-2" evidence="9">
    <location>
        <begin position="2"/>
        <end position="221"/>
    </location>
</feature>
<dbReference type="EC" id="2.6.1.16" evidence="2 8"/>
<dbReference type="PROSITE" id="PS51464">
    <property type="entry name" value="SIS"/>
    <property type="match status" value="2"/>
</dbReference>
<dbReference type="SUPFAM" id="SSF53697">
    <property type="entry name" value="SIS domain"/>
    <property type="match status" value="1"/>
</dbReference>
<keyword evidence="6" id="KW-0677">Repeat</keyword>
<dbReference type="NCBIfam" id="NF001484">
    <property type="entry name" value="PRK00331.1"/>
    <property type="match status" value="1"/>
</dbReference>
<keyword evidence="5 8" id="KW-0808">Transferase</keyword>
<protein>
    <recommendedName>
        <fullName evidence="3 8">Glutamine--fructose-6-phosphate aminotransferase [isomerizing]</fullName>
        <ecNumber evidence="2 8">2.6.1.16</ecNumber>
    </recommendedName>
    <alternativeName>
        <fullName evidence="8">D-fructose-6-phosphate amidotransferase</fullName>
    </alternativeName>
    <alternativeName>
        <fullName evidence="8">GFAT</fullName>
    </alternativeName>
    <alternativeName>
        <fullName evidence="8">Glucosamine-6-phosphate synthase</fullName>
    </alternativeName>
    <alternativeName>
        <fullName evidence="8">Hexosephosphate aminotransferase</fullName>
    </alternativeName>
    <alternativeName>
        <fullName evidence="8">L-glutamine--D-fructose-6-phosphate amidotransferase</fullName>
    </alternativeName>
</protein>
<evidence type="ECO:0000313" key="11">
    <source>
        <dbReference type="EMBL" id="MFD2601505.1"/>
    </source>
</evidence>
<organism evidence="11 12">
    <name type="scientific">Flavobacterium suzhouense</name>
    <dbReference type="NCBI Taxonomy" id="1529638"/>
    <lineage>
        <taxon>Bacteria</taxon>
        <taxon>Pseudomonadati</taxon>
        <taxon>Bacteroidota</taxon>
        <taxon>Flavobacteriia</taxon>
        <taxon>Flavobacteriales</taxon>
        <taxon>Flavobacteriaceae</taxon>
        <taxon>Flavobacterium</taxon>
    </lineage>
</organism>
<feature type="initiator methionine" description="Removed" evidence="8">
    <location>
        <position position="1"/>
    </location>
</feature>
<feature type="active site" description="For Fru-6P isomerization activity" evidence="8">
    <location>
        <position position="610"/>
    </location>
</feature>
<dbReference type="InterPro" id="IPR029055">
    <property type="entry name" value="Ntn_hydrolases_N"/>
</dbReference>
<evidence type="ECO:0000256" key="4">
    <source>
        <dbReference type="ARBA" id="ARBA00022576"/>
    </source>
</evidence>
<proteinExistence type="inferred from homology"/>
<comment type="caution">
    <text evidence="11">The sequence shown here is derived from an EMBL/GenBank/DDBJ whole genome shotgun (WGS) entry which is preliminary data.</text>
</comment>
<keyword evidence="4 8" id="KW-0032">Aminotransferase</keyword>
<evidence type="ECO:0000259" key="9">
    <source>
        <dbReference type="PROSITE" id="PS51278"/>
    </source>
</evidence>
<dbReference type="CDD" id="cd00714">
    <property type="entry name" value="GFAT"/>
    <property type="match status" value="1"/>
</dbReference>
<dbReference type="CDD" id="cd05008">
    <property type="entry name" value="SIS_GlmS_GlmD_1"/>
    <property type="match status" value="1"/>
</dbReference>
<gene>
    <name evidence="8 11" type="primary">glmS</name>
    <name evidence="11" type="ORF">ACFSR3_05510</name>
</gene>
<reference evidence="12" key="1">
    <citation type="journal article" date="2019" name="Int. J. Syst. Evol. Microbiol.">
        <title>The Global Catalogue of Microorganisms (GCM) 10K type strain sequencing project: providing services to taxonomists for standard genome sequencing and annotation.</title>
        <authorList>
            <consortium name="The Broad Institute Genomics Platform"/>
            <consortium name="The Broad Institute Genome Sequencing Center for Infectious Disease"/>
            <person name="Wu L."/>
            <person name="Ma J."/>
        </authorList>
    </citation>
    <scope>NUCLEOTIDE SEQUENCE [LARGE SCALE GENOMIC DNA]</scope>
    <source>
        <strain evidence="12">KCTC 42107</strain>
    </source>
</reference>
<feature type="domain" description="SIS" evidence="10">
    <location>
        <begin position="464"/>
        <end position="605"/>
    </location>
</feature>
<evidence type="ECO:0000256" key="8">
    <source>
        <dbReference type="HAMAP-Rule" id="MF_00164"/>
    </source>
</evidence>
<dbReference type="EMBL" id="JBHUMD010000007">
    <property type="protein sequence ID" value="MFD2601505.1"/>
    <property type="molecule type" value="Genomic_DNA"/>
</dbReference>
<dbReference type="InterPro" id="IPR035490">
    <property type="entry name" value="GlmS/FrlB_SIS"/>
</dbReference>
<comment type="subunit">
    <text evidence="8">Homodimer.</text>
</comment>
<accession>A0ABW5NRP1</accession>
<evidence type="ECO:0000256" key="6">
    <source>
        <dbReference type="ARBA" id="ARBA00022737"/>
    </source>
</evidence>
<dbReference type="InterPro" id="IPR017932">
    <property type="entry name" value="GATase_2_dom"/>
</dbReference>
<dbReference type="InterPro" id="IPR046348">
    <property type="entry name" value="SIS_dom_sf"/>
</dbReference>
<dbReference type="PROSITE" id="PS51278">
    <property type="entry name" value="GATASE_TYPE_2"/>
    <property type="match status" value="1"/>
</dbReference>
<evidence type="ECO:0000256" key="1">
    <source>
        <dbReference type="ARBA" id="ARBA00001031"/>
    </source>
</evidence>
<name>A0ABW5NRP1_9FLAO</name>
<dbReference type="RefSeq" id="WP_379820077.1">
    <property type="nucleotide sequence ID" value="NZ_JBHUMD010000007.1"/>
</dbReference>
<dbReference type="PANTHER" id="PTHR10937:SF0">
    <property type="entry name" value="GLUTAMINE--FRUCTOSE-6-PHOSPHATE TRANSAMINASE (ISOMERIZING)"/>
    <property type="match status" value="1"/>
</dbReference>
<evidence type="ECO:0000256" key="2">
    <source>
        <dbReference type="ARBA" id="ARBA00012916"/>
    </source>
</evidence>
<dbReference type="Pfam" id="PF01380">
    <property type="entry name" value="SIS"/>
    <property type="match status" value="2"/>
</dbReference>
<feature type="domain" description="SIS" evidence="10">
    <location>
        <begin position="292"/>
        <end position="431"/>
    </location>
</feature>
<dbReference type="PANTHER" id="PTHR10937">
    <property type="entry name" value="GLUCOSAMINE--FRUCTOSE-6-PHOSPHATE AMINOTRANSFERASE, ISOMERIZING"/>
    <property type="match status" value="1"/>
</dbReference>
<evidence type="ECO:0000313" key="12">
    <source>
        <dbReference type="Proteomes" id="UP001597480"/>
    </source>
</evidence>
<feature type="active site" description="Nucleophile; for GATase activity" evidence="8">
    <location>
        <position position="2"/>
    </location>
</feature>
<sequence>MCGIVGYIGHREAYPVIIKGLKRLEYRGYDSAGVVLYDGTDLKLSKTKGKVSDLEARAEKEISLNGSIGIGHTRWATHGVPNDVNSHPHVSNSGNLVIVHNGIIENYEPLKKELINRGYVFHSDTDTEVLVNLIEEVKKQDNLKLGKAVQVALNQVVGAYAIAVFDKERPNEIVAARLGSPLAIGVGKDEFFVASDASPFIEYTSNAIYLEDEEMAIIRLHKPLKIRKIKDDTLVDPYIQELQMNLEQIEKGGYDHFMLKEIYEQPSVIKDTYRGRLHANEGLIKMAGIEDNLQKFLNADRILIIACGTSWHAGLVAEYIFEEFARIPVEVEYASEFRYRNPIIRPTDVVIAISQSGETADTLAAIKLAKEQGAFVFGVCNVVGSSISRETHAGAYTHAGPEIGVASTKAFTTQITVLTLIALRLAQAKGTMNNSDFHRYLQELELIPEKVAEALETNLVAQTIAAVYKDAPNALYLGRGYNFPVALEGALKLKEISYIHAEGYPAAEMKHGPIALIDEHMPVFIIAPQQEHYDKIVSNIQEIKSRSGKIIAVVTKGDTQVKALADHVIEIPATSDALSPLLTTIPLQLLSYHIAVMRECNVDQPRNLAKSVTVE</sequence>
<dbReference type="Gene3D" id="3.60.20.10">
    <property type="entry name" value="Glutamine Phosphoribosylpyrophosphate, subunit 1, domain 1"/>
    <property type="match status" value="1"/>
</dbReference>